<dbReference type="OrthoDB" id="203810at2157"/>
<evidence type="ECO:0000313" key="13">
    <source>
        <dbReference type="Proteomes" id="UP000000390"/>
    </source>
</evidence>
<dbReference type="eggNOG" id="arCOG00624">
    <property type="taxonomic scope" value="Archaea"/>
</dbReference>
<reference evidence="11 13" key="1">
    <citation type="journal article" date="2010" name="J. Bacteriol.">
        <title>Complete genome sequence of Halalkalicoccus jeotgali B3(T), an extremely halophilic archaeon.</title>
        <authorList>
            <person name="Roh S.W."/>
            <person name="Nam Y.D."/>
            <person name="Nam S.H."/>
            <person name="Choi S.H."/>
            <person name="Park H.S."/>
            <person name="Bae J.W."/>
        </authorList>
    </citation>
    <scope>NUCLEOTIDE SEQUENCE [LARGE SCALE GENOMIC DNA]</scope>
    <source>
        <strain evidence="11">B3</strain>
        <strain evidence="13">DSM 18796 / CECT 7217 / JCM 14584 / KCTC 4019 / B3</strain>
    </source>
</reference>
<name>D8J8A8_HALJB</name>
<comment type="similarity">
    <text evidence="2">Belongs to the SLC41A transporter family.</text>
</comment>
<keyword evidence="3" id="KW-0813">Transport</keyword>
<dbReference type="SUPFAM" id="SSF161093">
    <property type="entry name" value="MgtE membrane domain-like"/>
    <property type="match status" value="1"/>
</dbReference>
<dbReference type="PANTHER" id="PTHR16228">
    <property type="entry name" value="DIVALENT CATION TRANSPORTER SOLUTE CARRIER FAMILY 41"/>
    <property type="match status" value="1"/>
</dbReference>
<dbReference type="RefSeq" id="WP_008416162.1">
    <property type="nucleotide sequence ID" value="NC_014297.1"/>
</dbReference>
<keyword evidence="7" id="KW-0406">Ion transport</keyword>
<dbReference type="STRING" id="795797.HacjB3_13865"/>
<feature type="transmembrane region" description="Helical" evidence="9">
    <location>
        <begin position="15"/>
        <end position="37"/>
    </location>
</feature>
<evidence type="ECO:0000313" key="14">
    <source>
        <dbReference type="Proteomes" id="UP000011645"/>
    </source>
</evidence>
<dbReference type="GeneID" id="9420589"/>
<evidence type="ECO:0000256" key="4">
    <source>
        <dbReference type="ARBA" id="ARBA00022692"/>
    </source>
</evidence>
<evidence type="ECO:0000256" key="1">
    <source>
        <dbReference type="ARBA" id="ARBA00004141"/>
    </source>
</evidence>
<evidence type="ECO:0000256" key="2">
    <source>
        <dbReference type="ARBA" id="ARBA00009749"/>
    </source>
</evidence>
<evidence type="ECO:0000256" key="3">
    <source>
        <dbReference type="ARBA" id="ARBA00022448"/>
    </source>
</evidence>
<dbReference type="HOGENOM" id="CLU_111003_0_0_2"/>
<dbReference type="GO" id="GO:0016020">
    <property type="term" value="C:membrane"/>
    <property type="evidence" value="ECO:0007669"/>
    <property type="project" value="UniProtKB-SubCell"/>
</dbReference>
<feature type="transmembrane region" description="Helical" evidence="9">
    <location>
        <begin position="49"/>
        <end position="74"/>
    </location>
</feature>
<feature type="domain" description="SLC41A/MgtE integral membrane" evidence="10">
    <location>
        <begin position="54"/>
        <end position="183"/>
    </location>
</feature>
<evidence type="ECO:0000259" key="10">
    <source>
        <dbReference type="Pfam" id="PF01769"/>
    </source>
</evidence>
<feature type="transmembrane region" description="Helical" evidence="9">
    <location>
        <begin position="128"/>
        <end position="155"/>
    </location>
</feature>
<evidence type="ECO:0000313" key="11">
    <source>
        <dbReference type="EMBL" id="ADJ16154.1"/>
    </source>
</evidence>
<dbReference type="Gene3D" id="1.10.357.20">
    <property type="entry name" value="SLC41 divalent cation transporters, integral membrane domain"/>
    <property type="match status" value="1"/>
</dbReference>
<dbReference type="AlphaFoldDB" id="D8J8A8"/>
<dbReference type="PANTHER" id="PTHR16228:SF7">
    <property type="entry name" value="SLC41A_MGTE INTEGRAL MEMBRANE DOMAIN-CONTAINING PROTEIN"/>
    <property type="match status" value="1"/>
</dbReference>
<evidence type="ECO:0000256" key="9">
    <source>
        <dbReference type="SAM" id="Phobius"/>
    </source>
</evidence>
<evidence type="ECO:0000313" key="12">
    <source>
        <dbReference type="EMBL" id="ELY37583.1"/>
    </source>
</evidence>
<dbReference type="Proteomes" id="UP000011645">
    <property type="component" value="Unassembled WGS sequence"/>
</dbReference>
<dbReference type="InterPro" id="IPR045349">
    <property type="entry name" value="SLC41A1-3"/>
</dbReference>
<dbReference type="Proteomes" id="UP000000390">
    <property type="component" value="Chromosome"/>
</dbReference>
<dbReference type="KEGG" id="hje:HacjB3_13865"/>
<evidence type="ECO:0000256" key="6">
    <source>
        <dbReference type="ARBA" id="ARBA00022989"/>
    </source>
</evidence>
<evidence type="ECO:0000256" key="8">
    <source>
        <dbReference type="ARBA" id="ARBA00023136"/>
    </source>
</evidence>
<keyword evidence="5" id="KW-0460">Magnesium</keyword>
<evidence type="ECO:0000256" key="7">
    <source>
        <dbReference type="ARBA" id="ARBA00023065"/>
    </source>
</evidence>
<dbReference type="GO" id="GO:0008324">
    <property type="term" value="F:monoatomic cation transmembrane transporter activity"/>
    <property type="evidence" value="ECO:0007669"/>
    <property type="project" value="InterPro"/>
</dbReference>
<reference evidence="12 14" key="2">
    <citation type="journal article" date="2014" name="PLoS Genet.">
        <title>Phylogenetically driven sequencing of extremely halophilic archaea reveals strategies for static and dynamic osmo-response.</title>
        <authorList>
            <person name="Becker E.A."/>
            <person name="Seitzer P.M."/>
            <person name="Tritt A."/>
            <person name="Larsen D."/>
            <person name="Krusor M."/>
            <person name="Yao A.I."/>
            <person name="Wu D."/>
            <person name="Madern D."/>
            <person name="Eisen J.A."/>
            <person name="Darling A.E."/>
            <person name="Facciotti M.T."/>
        </authorList>
    </citation>
    <scope>NUCLEOTIDE SEQUENCE [LARGE SCALE GENOMIC DNA]</scope>
    <source>
        <strain evidence="12">B3</strain>
        <strain evidence="14">DSM 18796 / CECT 7217 / JCM 14584 / KCTC 4019 / B3</strain>
    </source>
</reference>
<sequence>MSADDRIDTWSVRSIVVTMMPLLIALSVLEMGSGFVLETLEETYLDNPVLLVLVPVMIGMGGNLGSVLSSRLTTRFHLGTLSFSPRDEALRTNVLAILALAVTIFSALGVAAYVLGRLLGEPMGLGTLLTITLLSGMTLAVLAVVLSIAAAYASYRFGLDPDDVTIPVVTNVCDILGVVVLSVVAIVVLEGGTSLAALVGLG</sequence>
<dbReference type="InterPro" id="IPR036739">
    <property type="entry name" value="SLC41_membr_dom_sf"/>
</dbReference>
<accession>D8J8A8</accession>
<feature type="transmembrane region" description="Helical" evidence="9">
    <location>
        <begin position="94"/>
        <end position="116"/>
    </location>
</feature>
<organism evidence="11 13">
    <name type="scientific">Halalkalicoccus jeotgali (strain DSM 18796 / CECT 7217 / JCM 14584 / KCTC 4019 / B3)</name>
    <dbReference type="NCBI Taxonomy" id="795797"/>
    <lineage>
        <taxon>Archaea</taxon>
        <taxon>Methanobacteriati</taxon>
        <taxon>Methanobacteriota</taxon>
        <taxon>Stenosarchaea group</taxon>
        <taxon>Halobacteria</taxon>
        <taxon>Halobacteriales</taxon>
        <taxon>Halococcaceae</taxon>
        <taxon>Halalkalicoccus</taxon>
    </lineage>
</organism>
<dbReference type="Pfam" id="PF01769">
    <property type="entry name" value="MgtE"/>
    <property type="match status" value="1"/>
</dbReference>
<dbReference type="EMBL" id="CP002062">
    <property type="protein sequence ID" value="ADJ16154.1"/>
    <property type="molecule type" value="Genomic_DNA"/>
</dbReference>
<gene>
    <name evidence="11" type="ordered locus">HacjB3_13865</name>
    <name evidence="12" type="ORF">C497_09078</name>
</gene>
<dbReference type="PATRIC" id="fig|795797.18.peg.2775"/>
<feature type="transmembrane region" description="Helical" evidence="9">
    <location>
        <begin position="175"/>
        <end position="201"/>
    </location>
</feature>
<dbReference type="EMBL" id="AOHV01000025">
    <property type="protein sequence ID" value="ELY37583.1"/>
    <property type="molecule type" value="Genomic_DNA"/>
</dbReference>
<dbReference type="InterPro" id="IPR006667">
    <property type="entry name" value="SLC41_membr_dom"/>
</dbReference>
<keyword evidence="4 9" id="KW-0812">Transmembrane</keyword>
<keyword evidence="8 9" id="KW-0472">Membrane</keyword>
<keyword evidence="6 9" id="KW-1133">Transmembrane helix</keyword>
<keyword evidence="14" id="KW-1185">Reference proteome</keyword>
<proteinExistence type="inferred from homology"/>
<comment type="subcellular location">
    <subcellularLocation>
        <location evidence="1">Membrane</location>
        <topology evidence="1">Multi-pass membrane protein</topology>
    </subcellularLocation>
</comment>
<evidence type="ECO:0000256" key="5">
    <source>
        <dbReference type="ARBA" id="ARBA00022842"/>
    </source>
</evidence>
<protein>
    <submittedName>
        <fullName evidence="11">Transport system 48 (Substrate zinc), subunit 2</fullName>
    </submittedName>
    <submittedName>
        <fullName evidence="12">Transport system subunit 2</fullName>
    </submittedName>
</protein>